<dbReference type="Gene3D" id="3.90.320.10">
    <property type="match status" value="1"/>
</dbReference>
<dbReference type="EMBL" id="BAABFR010000027">
    <property type="protein sequence ID" value="GAA4391953.1"/>
    <property type="molecule type" value="Genomic_DNA"/>
</dbReference>
<dbReference type="Pfam" id="PF12705">
    <property type="entry name" value="PDDEXK_1"/>
    <property type="match status" value="1"/>
</dbReference>
<keyword evidence="4" id="KW-0227">DNA damage</keyword>
<dbReference type="Pfam" id="PF00580">
    <property type="entry name" value="UvrD-helicase"/>
    <property type="match status" value="1"/>
</dbReference>
<keyword evidence="7" id="KW-0269">Exonuclease</keyword>
<dbReference type="InterPro" id="IPR000212">
    <property type="entry name" value="DNA_helicase_UvrD/REP"/>
</dbReference>
<protein>
    <recommendedName>
        <fullName evidence="13">DNA 3'-5' helicase</fullName>
        <ecNumber evidence="13">5.6.2.4</ecNumber>
    </recommendedName>
</protein>
<evidence type="ECO:0000256" key="10">
    <source>
        <dbReference type="ARBA" id="ARBA00023204"/>
    </source>
</evidence>
<feature type="region of interest" description="Disordered" evidence="16">
    <location>
        <begin position="1"/>
        <end position="20"/>
    </location>
</feature>
<dbReference type="EC" id="5.6.2.4" evidence="13"/>
<dbReference type="PROSITE" id="PS51217">
    <property type="entry name" value="UVRD_HELICASE_CTER"/>
    <property type="match status" value="1"/>
</dbReference>
<comment type="catalytic activity">
    <reaction evidence="12">
        <text>Couples ATP hydrolysis with the unwinding of duplex DNA by translocating in the 3'-5' direction.</text>
        <dbReference type="EC" id="5.6.2.4"/>
    </reaction>
</comment>
<dbReference type="Proteomes" id="UP001500635">
    <property type="component" value="Unassembled WGS sequence"/>
</dbReference>
<comment type="caution">
    <text evidence="19">The sequence shown here is derived from an EMBL/GenBank/DDBJ whole genome shotgun (WGS) entry which is preliminary data.</text>
</comment>
<keyword evidence="8 15" id="KW-0067">ATP-binding</keyword>
<evidence type="ECO:0000259" key="17">
    <source>
        <dbReference type="PROSITE" id="PS51198"/>
    </source>
</evidence>
<keyword evidence="2" id="KW-0540">Nuclease</keyword>
<evidence type="ECO:0000256" key="1">
    <source>
        <dbReference type="ARBA" id="ARBA00009922"/>
    </source>
</evidence>
<dbReference type="InterPro" id="IPR027417">
    <property type="entry name" value="P-loop_NTPase"/>
</dbReference>
<dbReference type="SUPFAM" id="SSF52540">
    <property type="entry name" value="P-loop containing nucleoside triphosphate hydrolases"/>
    <property type="match status" value="1"/>
</dbReference>
<evidence type="ECO:0000256" key="9">
    <source>
        <dbReference type="ARBA" id="ARBA00023125"/>
    </source>
</evidence>
<dbReference type="PANTHER" id="PTHR11070:SF59">
    <property type="entry name" value="DNA 3'-5' HELICASE"/>
    <property type="match status" value="1"/>
</dbReference>
<evidence type="ECO:0000256" key="11">
    <source>
        <dbReference type="ARBA" id="ARBA00023235"/>
    </source>
</evidence>
<dbReference type="PROSITE" id="PS51198">
    <property type="entry name" value="UVRD_HELICASE_ATP_BIND"/>
    <property type="match status" value="1"/>
</dbReference>
<feature type="binding site" evidence="15">
    <location>
        <begin position="64"/>
        <end position="71"/>
    </location>
    <ligand>
        <name>ATP</name>
        <dbReference type="ChEBI" id="CHEBI:30616"/>
    </ligand>
</feature>
<dbReference type="GO" id="GO:0004386">
    <property type="term" value="F:helicase activity"/>
    <property type="evidence" value="ECO:0007669"/>
    <property type="project" value="UniProtKB-KW"/>
</dbReference>
<evidence type="ECO:0000256" key="16">
    <source>
        <dbReference type="SAM" id="MobiDB-lite"/>
    </source>
</evidence>
<evidence type="ECO:0000256" key="3">
    <source>
        <dbReference type="ARBA" id="ARBA00022741"/>
    </source>
</evidence>
<dbReference type="InterPro" id="IPR011604">
    <property type="entry name" value="PDDEXK-like_dom_sf"/>
</dbReference>
<dbReference type="Gene3D" id="3.40.50.300">
    <property type="entry name" value="P-loop containing nucleotide triphosphate hydrolases"/>
    <property type="match status" value="2"/>
</dbReference>
<comment type="catalytic activity">
    <reaction evidence="14">
        <text>ATP + H2O = ADP + phosphate + H(+)</text>
        <dbReference type="Rhea" id="RHEA:13065"/>
        <dbReference type="ChEBI" id="CHEBI:15377"/>
        <dbReference type="ChEBI" id="CHEBI:15378"/>
        <dbReference type="ChEBI" id="CHEBI:30616"/>
        <dbReference type="ChEBI" id="CHEBI:43474"/>
        <dbReference type="ChEBI" id="CHEBI:456216"/>
        <dbReference type="EC" id="5.6.2.4"/>
    </reaction>
</comment>
<dbReference type="RefSeq" id="WP_344994943.1">
    <property type="nucleotide sequence ID" value="NZ_BAABFR010000027.1"/>
</dbReference>
<evidence type="ECO:0000256" key="7">
    <source>
        <dbReference type="ARBA" id="ARBA00022839"/>
    </source>
</evidence>
<evidence type="ECO:0000313" key="19">
    <source>
        <dbReference type="EMBL" id="GAA4391953.1"/>
    </source>
</evidence>
<dbReference type="InterPro" id="IPR038726">
    <property type="entry name" value="PDDEXK_AddAB-type"/>
</dbReference>
<name>A0ABP8JKQ5_9ACTN</name>
<keyword evidence="11" id="KW-0413">Isomerase</keyword>
<dbReference type="InterPro" id="IPR014017">
    <property type="entry name" value="DNA_helicase_UvrD-like_C"/>
</dbReference>
<dbReference type="Pfam" id="PF13361">
    <property type="entry name" value="UvrD_C"/>
    <property type="match status" value="1"/>
</dbReference>
<evidence type="ECO:0000256" key="2">
    <source>
        <dbReference type="ARBA" id="ARBA00022722"/>
    </source>
</evidence>
<reference evidence="20" key="1">
    <citation type="journal article" date="2019" name="Int. J. Syst. Evol. Microbiol.">
        <title>The Global Catalogue of Microorganisms (GCM) 10K type strain sequencing project: providing services to taxonomists for standard genome sequencing and annotation.</title>
        <authorList>
            <consortium name="The Broad Institute Genomics Platform"/>
            <consortium name="The Broad Institute Genome Sequencing Center for Infectious Disease"/>
            <person name="Wu L."/>
            <person name="Ma J."/>
        </authorList>
    </citation>
    <scope>NUCLEOTIDE SEQUENCE [LARGE SCALE GENOMIC DNA]</scope>
    <source>
        <strain evidence="20">JCM 17688</strain>
    </source>
</reference>
<keyword evidence="10" id="KW-0234">DNA repair</keyword>
<keyword evidence="9" id="KW-0238">DNA-binding</keyword>
<keyword evidence="20" id="KW-1185">Reference proteome</keyword>
<dbReference type="InterPro" id="IPR013986">
    <property type="entry name" value="DExx_box_DNA_helicase_dom_sf"/>
</dbReference>
<feature type="domain" description="UvrD-like helicase C-terminal" evidence="18">
    <location>
        <begin position="357"/>
        <end position="655"/>
    </location>
</feature>
<comment type="similarity">
    <text evidence="1">Belongs to the helicase family. UvrD subfamily.</text>
</comment>
<evidence type="ECO:0000313" key="20">
    <source>
        <dbReference type="Proteomes" id="UP001500635"/>
    </source>
</evidence>
<evidence type="ECO:0000256" key="15">
    <source>
        <dbReference type="PROSITE-ProRule" id="PRU00560"/>
    </source>
</evidence>
<keyword evidence="3 15" id="KW-0547">Nucleotide-binding</keyword>
<evidence type="ECO:0000259" key="18">
    <source>
        <dbReference type="PROSITE" id="PS51217"/>
    </source>
</evidence>
<evidence type="ECO:0000256" key="5">
    <source>
        <dbReference type="ARBA" id="ARBA00022801"/>
    </source>
</evidence>
<dbReference type="Gene3D" id="1.10.10.160">
    <property type="match status" value="1"/>
</dbReference>
<evidence type="ECO:0000256" key="14">
    <source>
        <dbReference type="ARBA" id="ARBA00048988"/>
    </source>
</evidence>
<evidence type="ECO:0000256" key="6">
    <source>
        <dbReference type="ARBA" id="ARBA00022806"/>
    </source>
</evidence>
<evidence type="ECO:0000256" key="13">
    <source>
        <dbReference type="ARBA" id="ARBA00034808"/>
    </source>
</evidence>
<sequence length="1102" mass="117710">MTGDTGAREEGAARHRRPRVTLAYHRPEAPPPREWGGPVAELMAPASGALPLDTGGWSPYRIRGGPGTGKTSALVDIAVAKLTDPLVDAESVLLLTGSKLAVQRLRRDVSARVLATAPDGGRAHATHEPLVRTVHSLAFAVLRLAAIRNGEPPPRLITGSEQDAVIRELLRGNVTDGAWWWPQRLRPALATNGFAVALRDLFAQVAQRGIGPEELERMGREHERDEWVAAARSYREYQETTLLRGSVGSAGPQAVAPAVDAAELIDAAVTALASDDGLLAQQRERIRFLLVDDAHNLDPLAAALVRLLGTGTELTVIAGDPDQAVFSFRGAATRFLQSMDVQRGRDILLERSFRFGDEIAATVNRVSARLPQRFAATAAERRRAGDSAIRVFSTPAKEADAIAAMLRREHVTHGIPWADMAIVVRSVSASIAPLRRALAYAGVPVTVPSDDVPLAQQRVVHALLLVLRIVGDPGSVEAPDALTLLSGPVGDGDPLTLRRVRRAIRRVDPAEQRGSAQLLRDILIGAVDFAPYRAALTELEAEPVLRVAKVVAATRAAAGSVEEALWAAWATTGLATRWSGLALRGGSLGEQADRDLDAVLGLFDAAADFTDTLPTASVARFVEYIEQLQIPRGRNRTSEATSTGVTLLSVHGAIGREWEVVAVAGLQEGRWPDLRLRGGLLGTQDLVDVLDGLPPASLATVSRSLPLLAEERRLLLVACSRARTRLLLTAVDSADGDGELVPSRFLQGLAPTLADDPDTYTPAVETEPVVALDLRTMVATLRAVVSEPDGGSHNPDEKAHAARQLARLADAGVPGAHPSSWYGFPGASTEDPLWRPEDGPVVLSPSNVEALEACALRWMIQRFGGRDGNSTQQVTGNLVHTLAQAVAGRIPKEEVSAALQKVWERVDLDADWFARRELARTEGMLENLRAWLAATRTDLTEVAVEVPIDAVIPAGDTEGPDLRVRGRIDRLECDPLGRPVPIDLKTGRTVPTKADAEANPQLRTYQTALAHGGVDPAVVDPAAEPGGGRLVYVAKEAKTGAAERIQPALTPADVDEWLSVMRHAAQATRGPRFIATLGPVCAHCDAAACCPAVERGRAVTDD</sequence>
<dbReference type="InterPro" id="IPR014016">
    <property type="entry name" value="UvrD-like_ATP-bd"/>
</dbReference>
<proteinExistence type="inferred from homology"/>
<evidence type="ECO:0000256" key="12">
    <source>
        <dbReference type="ARBA" id="ARBA00034617"/>
    </source>
</evidence>
<organism evidence="19 20">
    <name type="scientific">Tsukamurella soli</name>
    <dbReference type="NCBI Taxonomy" id="644556"/>
    <lineage>
        <taxon>Bacteria</taxon>
        <taxon>Bacillati</taxon>
        <taxon>Actinomycetota</taxon>
        <taxon>Actinomycetes</taxon>
        <taxon>Mycobacteriales</taxon>
        <taxon>Tsukamurellaceae</taxon>
        <taxon>Tsukamurella</taxon>
    </lineage>
</organism>
<keyword evidence="6 15" id="KW-0347">Helicase</keyword>
<evidence type="ECO:0000256" key="4">
    <source>
        <dbReference type="ARBA" id="ARBA00022763"/>
    </source>
</evidence>
<dbReference type="Gene3D" id="1.10.486.10">
    <property type="entry name" value="PCRA, domain 4"/>
    <property type="match status" value="1"/>
</dbReference>
<feature type="compositionally biased region" description="Basic and acidic residues" evidence="16">
    <location>
        <begin position="1"/>
        <end position="13"/>
    </location>
</feature>
<accession>A0ABP8JKQ5</accession>
<evidence type="ECO:0000256" key="8">
    <source>
        <dbReference type="ARBA" id="ARBA00022840"/>
    </source>
</evidence>
<gene>
    <name evidence="19" type="ORF">GCM10023147_21350</name>
</gene>
<dbReference type="PANTHER" id="PTHR11070">
    <property type="entry name" value="UVRD / RECB / PCRA DNA HELICASE FAMILY MEMBER"/>
    <property type="match status" value="1"/>
</dbReference>
<feature type="domain" description="UvrD-like helicase ATP-binding" evidence="17">
    <location>
        <begin position="43"/>
        <end position="356"/>
    </location>
</feature>
<keyword evidence="5 15" id="KW-0378">Hydrolase</keyword>